<feature type="region of interest" description="Disordered" evidence="1">
    <location>
        <begin position="1"/>
        <end position="71"/>
    </location>
</feature>
<feature type="non-terminal residue" evidence="2">
    <location>
        <position position="71"/>
    </location>
</feature>
<accession>A0A5E4CB45</accession>
<name>A0A5E4CB45_MARMO</name>
<keyword evidence="3" id="KW-1185">Reference proteome</keyword>
<evidence type="ECO:0000256" key="1">
    <source>
        <dbReference type="SAM" id="MobiDB-lite"/>
    </source>
</evidence>
<evidence type="ECO:0000313" key="3">
    <source>
        <dbReference type="Proteomes" id="UP000335636"/>
    </source>
</evidence>
<gene>
    <name evidence="2" type="ORF">MONAX_5E005307</name>
</gene>
<sequence>WRDTCLRGSAGPAKSQSLKLAPGEGSQGPRAFSGPIGAQSPPDTPPPGKSNRFVLTHSCVSPGAGASDPKQ</sequence>
<dbReference type="Proteomes" id="UP000335636">
    <property type="component" value="Unassembled WGS sequence"/>
</dbReference>
<proteinExistence type="predicted"/>
<dbReference type="AlphaFoldDB" id="A0A5E4CB45"/>
<reference evidence="2" key="1">
    <citation type="submission" date="2019-04" db="EMBL/GenBank/DDBJ databases">
        <authorList>
            <person name="Alioto T."/>
            <person name="Alioto T."/>
        </authorList>
    </citation>
    <scope>NUCLEOTIDE SEQUENCE [LARGE SCALE GENOMIC DNA]</scope>
</reference>
<protein>
    <submittedName>
        <fullName evidence="2">Uncharacterized protein</fullName>
    </submittedName>
</protein>
<evidence type="ECO:0000313" key="2">
    <source>
        <dbReference type="EMBL" id="VTJ78560.1"/>
    </source>
</evidence>
<feature type="non-terminal residue" evidence="2">
    <location>
        <position position="1"/>
    </location>
</feature>
<dbReference type="EMBL" id="CABDUW010001089">
    <property type="protein sequence ID" value="VTJ78560.1"/>
    <property type="molecule type" value="Genomic_DNA"/>
</dbReference>
<comment type="caution">
    <text evidence="2">The sequence shown here is derived from an EMBL/GenBank/DDBJ whole genome shotgun (WGS) entry which is preliminary data.</text>
</comment>
<organism evidence="2 3">
    <name type="scientific">Marmota monax</name>
    <name type="common">Woodchuck</name>
    <dbReference type="NCBI Taxonomy" id="9995"/>
    <lineage>
        <taxon>Eukaryota</taxon>
        <taxon>Metazoa</taxon>
        <taxon>Chordata</taxon>
        <taxon>Craniata</taxon>
        <taxon>Vertebrata</taxon>
        <taxon>Euteleostomi</taxon>
        <taxon>Mammalia</taxon>
        <taxon>Eutheria</taxon>
        <taxon>Euarchontoglires</taxon>
        <taxon>Glires</taxon>
        <taxon>Rodentia</taxon>
        <taxon>Sciuromorpha</taxon>
        <taxon>Sciuridae</taxon>
        <taxon>Xerinae</taxon>
        <taxon>Marmotini</taxon>
        <taxon>Marmota</taxon>
    </lineage>
</organism>